<evidence type="ECO:0000259" key="13">
    <source>
        <dbReference type="PROSITE" id="PS51449"/>
    </source>
</evidence>
<dbReference type="NCBIfam" id="TIGR00089">
    <property type="entry name" value="MiaB/RimO family radical SAM methylthiotransferase"/>
    <property type="match status" value="1"/>
</dbReference>
<dbReference type="InterPro" id="IPR002792">
    <property type="entry name" value="TRAM_dom"/>
</dbReference>
<evidence type="ECO:0000256" key="6">
    <source>
        <dbReference type="ARBA" id="ARBA00022691"/>
    </source>
</evidence>
<evidence type="ECO:0000256" key="4">
    <source>
        <dbReference type="ARBA" id="ARBA00022485"/>
    </source>
</evidence>
<evidence type="ECO:0000256" key="11">
    <source>
        <dbReference type="ARBA" id="ARBA00051661"/>
    </source>
</evidence>
<dbReference type="InterPro" id="IPR023404">
    <property type="entry name" value="rSAM_horseshoe"/>
</dbReference>
<evidence type="ECO:0000256" key="9">
    <source>
        <dbReference type="ARBA" id="ARBA00023014"/>
    </source>
</evidence>
<dbReference type="InterPro" id="IPR005839">
    <property type="entry name" value="Methylthiotransferase"/>
</dbReference>
<reference evidence="16" key="1">
    <citation type="journal article" date="2019" name="Int. J. Syst. Evol. Microbiol.">
        <title>The Global Catalogue of Microorganisms (GCM) 10K type strain sequencing project: providing services to taxonomists for standard genome sequencing and annotation.</title>
        <authorList>
            <consortium name="The Broad Institute Genomics Platform"/>
            <consortium name="The Broad Institute Genome Sequencing Center for Infectious Disease"/>
            <person name="Wu L."/>
            <person name="Ma J."/>
        </authorList>
    </citation>
    <scope>NUCLEOTIDE SEQUENCE [LARGE SCALE GENOMIC DNA]</scope>
    <source>
        <strain evidence="16">KACC 11299</strain>
    </source>
</reference>
<dbReference type="InterPro" id="IPR020612">
    <property type="entry name" value="Methylthiotransferase_CS"/>
</dbReference>
<keyword evidence="16" id="KW-1185">Reference proteome</keyword>
<dbReference type="Pfam" id="PF00919">
    <property type="entry name" value="UPF0004"/>
    <property type="match status" value="1"/>
</dbReference>
<protein>
    <recommendedName>
        <fullName evidence="3">tRNA (N(6)-L-threonylcarbamoyladenosine(37)-C(2))-methylthiotransferase</fullName>
        <ecNumber evidence="3">2.8.4.5</ecNumber>
    </recommendedName>
    <alternativeName>
        <fullName evidence="10">tRNA-t(6)A37 methylthiotransferase</fullName>
    </alternativeName>
</protein>
<dbReference type="EC" id="2.8.4.5" evidence="3"/>
<feature type="domain" description="TRAM" evidence="12">
    <location>
        <begin position="372"/>
        <end position="437"/>
    </location>
</feature>
<dbReference type="Proteomes" id="UP001596071">
    <property type="component" value="Unassembled WGS sequence"/>
</dbReference>
<evidence type="ECO:0000256" key="1">
    <source>
        <dbReference type="ARBA" id="ARBA00001966"/>
    </source>
</evidence>
<comment type="cofactor">
    <cofactor evidence="1">
        <name>[4Fe-4S] cluster</name>
        <dbReference type="ChEBI" id="CHEBI:49883"/>
    </cofactor>
</comment>
<evidence type="ECO:0000259" key="14">
    <source>
        <dbReference type="PROSITE" id="PS51918"/>
    </source>
</evidence>
<sequence length="446" mass="51181">MSSVAFHTLGCKVNHYETEAIWQLFKDAGYERSDFEKNADVYVINTCTVTNTGDKKSRQVIRRAIRRNPDAVICVTGCYAQTSPAEIMAIPGVDIVVGTQDRTKLLGLIDEFKVERQPINAVRNIMKNRVYEELDVPAFTDRTRASLKIQEGCNNFCTFCIIPWARGLMRSRDPEEVIRQAQQLVDAGYLEIVLTGIHTGGYGEDLKDYNLARLLRDLETQVKGLKRLRISSIEASQLTDEVIEVLRESTKIVRHLHIPIQSGSDTVLKRMRRKYTMEFFAERLDRLREALPHLAITSDVIVGFPGETEEEFMDTYNFIRDHRFSELHVFPYSKRTGTPAARMEDQIDEDVKNERVHRLIELNDQLAKQYAAEFEDEVLEVIPEEKYKLDPESGLYEGYTDNYLKIVFQADESMVGKIVKVKITKAGYPYNEGQFVRVVESEEALA</sequence>
<dbReference type="NCBIfam" id="TIGR01579">
    <property type="entry name" value="MiaB-like-C"/>
    <property type="match status" value="1"/>
</dbReference>
<dbReference type="SFLD" id="SFLDS00029">
    <property type="entry name" value="Radical_SAM"/>
    <property type="match status" value="1"/>
</dbReference>
<dbReference type="RefSeq" id="WP_381445373.1">
    <property type="nucleotide sequence ID" value="NZ_JBHSNP010000026.1"/>
</dbReference>
<feature type="domain" description="Radical SAM core" evidence="14">
    <location>
        <begin position="139"/>
        <end position="369"/>
    </location>
</feature>
<proteinExistence type="predicted"/>
<evidence type="ECO:0000256" key="3">
    <source>
        <dbReference type="ARBA" id="ARBA00013273"/>
    </source>
</evidence>
<dbReference type="PROSITE" id="PS51918">
    <property type="entry name" value="RADICAL_SAM"/>
    <property type="match status" value="1"/>
</dbReference>
<dbReference type="InterPro" id="IPR058240">
    <property type="entry name" value="rSAM_sf"/>
</dbReference>
<dbReference type="InterPro" id="IPR006467">
    <property type="entry name" value="MiaB-like_bact"/>
</dbReference>
<evidence type="ECO:0000259" key="12">
    <source>
        <dbReference type="PROSITE" id="PS50926"/>
    </source>
</evidence>
<dbReference type="PROSITE" id="PS50926">
    <property type="entry name" value="TRAM"/>
    <property type="match status" value="1"/>
</dbReference>
<evidence type="ECO:0000256" key="7">
    <source>
        <dbReference type="ARBA" id="ARBA00022723"/>
    </source>
</evidence>
<gene>
    <name evidence="15" type="primary">mtaB</name>
    <name evidence="15" type="ORF">ACFPTP_12505</name>
</gene>
<comment type="function">
    <text evidence="2">Catalyzes the methylthiolation of N6-threonylcarbamoyladenosine (t(6)A), leading to the formation of 2-methylthio-N6-threonylcarbamoyladenosine (ms(2)t(6)A) at position 37 in tRNAs that read codons beginning with adenine.</text>
</comment>
<evidence type="ECO:0000313" key="16">
    <source>
        <dbReference type="Proteomes" id="UP001596071"/>
    </source>
</evidence>
<evidence type="ECO:0000256" key="8">
    <source>
        <dbReference type="ARBA" id="ARBA00023004"/>
    </source>
</evidence>
<comment type="caution">
    <text evidence="15">The sequence shown here is derived from an EMBL/GenBank/DDBJ whole genome shotgun (WGS) entry which is preliminary data.</text>
</comment>
<keyword evidence="4" id="KW-0004">4Fe-4S</keyword>
<dbReference type="CDD" id="cd01335">
    <property type="entry name" value="Radical_SAM"/>
    <property type="match status" value="1"/>
</dbReference>
<dbReference type="PANTHER" id="PTHR11918">
    <property type="entry name" value="RADICAL SAM PROTEINS"/>
    <property type="match status" value="1"/>
</dbReference>
<dbReference type="PROSITE" id="PS01278">
    <property type="entry name" value="MTTASE_RADICAL"/>
    <property type="match status" value="1"/>
</dbReference>
<dbReference type="InterPro" id="IPR007197">
    <property type="entry name" value="rSAM"/>
</dbReference>
<dbReference type="PROSITE" id="PS51449">
    <property type="entry name" value="MTTASE_N"/>
    <property type="match status" value="1"/>
</dbReference>
<dbReference type="InterPro" id="IPR038135">
    <property type="entry name" value="Methylthiotransferase_N_sf"/>
</dbReference>
<dbReference type="EMBL" id="JBHSNP010000026">
    <property type="protein sequence ID" value="MFC5604041.1"/>
    <property type="molecule type" value="Genomic_DNA"/>
</dbReference>
<dbReference type="InterPro" id="IPR013848">
    <property type="entry name" value="Methylthiotransferase_N"/>
</dbReference>
<feature type="domain" description="MTTase N-terminal" evidence="13">
    <location>
        <begin position="2"/>
        <end position="114"/>
    </location>
</feature>
<evidence type="ECO:0000256" key="10">
    <source>
        <dbReference type="ARBA" id="ARBA00031213"/>
    </source>
</evidence>
<dbReference type="InterPro" id="IPR034557">
    <property type="entry name" value="ThrcA_tRNA_MEthiotransferase"/>
</dbReference>
<organism evidence="15 16">
    <name type="scientific">Sporosarcina koreensis</name>
    <dbReference type="NCBI Taxonomy" id="334735"/>
    <lineage>
        <taxon>Bacteria</taxon>
        <taxon>Bacillati</taxon>
        <taxon>Bacillota</taxon>
        <taxon>Bacilli</taxon>
        <taxon>Bacillales</taxon>
        <taxon>Caryophanaceae</taxon>
        <taxon>Sporosarcina</taxon>
    </lineage>
</organism>
<accession>A0ABW0TYB8</accession>
<evidence type="ECO:0000256" key="5">
    <source>
        <dbReference type="ARBA" id="ARBA00022679"/>
    </source>
</evidence>
<dbReference type="Gene3D" id="3.80.30.20">
    <property type="entry name" value="tm_1862 like domain"/>
    <property type="match status" value="1"/>
</dbReference>
<keyword evidence="6" id="KW-0949">S-adenosyl-L-methionine</keyword>
<keyword evidence="5" id="KW-0808">Transferase</keyword>
<dbReference type="SFLD" id="SFLDF00295">
    <property type="entry name" value="threonylcarbamoyladenosine_tRN"/>
    <property type="match status" value="1"/>
</dbReference>
<keyword evidence="7" id="KW-0479">Metal-binding</keyword>
<dbReference type="PANTHER" id="PTHR11918:SF45">
    <property type="entry name" value="THREONYLCARBAMOYLADENOSINE TRNA METHYLTHIOTRANSFERASE"/>
    <property type="match status" value="1"/>
</dbReference>
<dbReference type="InterPro" id="IPR006638">
    <property type="entry name" value="Elp3/MiaA/NifB-like_rSAM"/>
</dbReference>
<dbReference type="Gene3D" id="3.40.50.12160">
    <property type="entry name" value="Methylthiotransferase, N-terminal domain"/>
    <property type="match status" value="1"/>
</dbReference>
<dbReference type="Pfam" id="PF04055">
    <property type="entry name" value="Radical_SAM"/>
    <property type="match status" value="1"/>
</dbReference>
<dbReference type="SFLD" id="SFLDG01061">
    <property type="entry name" value="methylthiotransferase"/>
    <property type="match status" value="1"/>
</dbReference>
<dbReference type="SUPFAM" id="SSF102114">
    <property type="entry name" value="Radical SAM enzymes"/>
    <property type="match status" value="1"/>
</dbReference>
<name>A0ABW0TYB8_9BACL</name>
<dbReference type="SMART" id="SM00729">
    <property type="entry name" value="Elp3"/>
    <property type="match status" value="1"/>
</dbReference>
<evidence type="ECO:0000256" key="2">
    <source>
        <dbReference type="ARBA" id="ARBA00002399"/>
    </source>
</evidence>
<evidence type="ECO:0000313" key="15">
    <source>
        <dbReference type="EMBL" id="MFC5604041.1"/>
    </source>
</evidence>
<keyword evidence="9" id="KW-0411">Iron-sulfur</keyword>
<keyword evidence="8" id="KW-0408">Iron</keyword>
<comment type="catalytic activity">
    <reaction evidence="11">
        <text>N(6)-L-threonylcarbamoyladenosine(37) in tRNA + (sulfur carrier)-SH + AH2 + 2 S-adenosyl-L-methionine = 2-methylsulfanyl-N(6)-L-threonylcarbamoyladenosine(37) in tRNA + (sulfur carrier)-H + 5'-deoxyadenosine + L-methionine + A + S-adenosyl-L-homocysteine + 2 H(+)</text>
        <dbReference type="Rhea" id="RHEA:37075"/>
        <dbReference type="Rhea" id="RHEA-COMP:10163"/>
        <dbReference type="Rhea" id="RHEA-COMP:11092"/>
        <dbReference type="Rhea" id="RHEA-COMP:14737"/>
        <dbReference type="Rhea" id="RHEA-COMP:14739"/>
        <dbReference type="ChEBI" id="CHEBI:13193"/>
        <dbReference type="ChEBI" id="CHEBI:15378"/>
        <dbReference type="ChEBI" id="CHEBI:17319"/>
        <dbReference type="ChEBI" id="CHEBI:17499"/>
        <dbReference type="ChEBI" id="CHEBI:29917"/>
        <dbReference type="ChEBI" id="CHEBI:57844"/>
        <dbReference type="ChEBI" id="CHEBI:57856"/>
        <dbReference type="ChEBI" id="CHEBI:59789"/>
        <dbReference type="ChEBI" id="CHEBI:64428"/>
        <dbReference type="ChEBI" id="CHEBI:74418"/>
        <dbReference type="ChEBI" id="CHEBI:74420"/>
        <dbReference type="EC" id="2.8.4.5"/>
    </reaction>
</comment>
<dbReference type="SFLD" id="SFLDG01082">
    <property type="entry name" value="B12-binding_domain_containing"/>
    <property type="match status" value="1"/>
</dbReference>